<dbReference type="EMBL" id="BAAAGX010000032">
    <property type="protein sequence ID" value="GAA0273199.1"/>
    <property type="molecule type" value="Genomic_DNA"/>
</dbReference>
<protein>
    <recommendedName>
        <fullName evidence="4">Restriction endonuclease type IV Mrr domain-containing protein</fullName>
    </recommendedName>
</protein>
<keyword evidence="1" id="KW-0472">Membrane</keyword>
<gene>
    <name evidence="2" type="ORF">GCM10009539_70790</name>
</gene>
<accession>A0ABN0V3P1</accession>
<keyword evidence="1" id="KW-0812">Transmembrane</keyword>
<evidence type="ECO:0008006" key="4">
    <source>
        <dbReference type="Google" id="ProtNLM"/>
    </source>
</evidence>
<name>A0ABN0V3P1_9ACTN</name>
<reference evidence="2 3" key="1">
    <citation type="journal article" date="2019" name="Int. J. Syst. Evol. Microbiol.">
        <title>The Global Catalogue of Microorganisms (GCM) 10K type strain sequencing project: providing services to taxonomists for standard genome sequencing and annotation.</title>
        <authorList>
            <consortium name="The Broad Institute Genomics Platform"/>
            <consortium name="The Broad Institute Genome Sequencing Center for Infectious Disease"/>
            <person name="Wu L."/>
            <person name="Ma J."/>
        </authorList>
    </citation>
    <scope>NUCLEOTIDE SEQUENCE [LARGE SCALE GENOMIC DNA]</scope>
    <source>
        <strain evidence="2 3">JCM 10425</strain>
    </source>
</reference>
<evidence type="ECO:0000313" key="2">
    <source>
        <dbReference type="EMBL" id="GAA0273199.1"/>
    </source>
</evidence>
<dbReference type="Proteomes" id="UP001500967">
    <property type="component" value="Unassembled WGS sequence"/>
</dbReference>
<keyword evidence="3" id="KW-1185">Reference proteome</keyword>
<evidence type="ECO:0000256" key="1">
    <source>
        <dbReference type="SAM" id="Phobius"/>
    </source>
</evidence>
<keyword evidence="1" id="KW-1133">Transmembrane helix</keyword>
<proteinExistence type="predicted"/>
<comment type="caution">
    <text evidence="2">The sequence shown here is derived from an EMBL/GenBank/DDBJ whole genome shotgun (WGS) entry which is preliminary data.</text>
</comment>
<sequence>MFLVSGSGWSLIVAPLSLLAGGLGLGYLSRRRPEGLGLLEESTDEIASEEFIANFAKLESRARDLAGRILGEPGESLPLDRALSALLVLPSWTDSDTHVFRRILALRNALIHDEIHTLSTYQLTFGMVESERLLRILGAAQLPKVASRTSGPTSTDAFSFENRVRVMLISSFPSAVIEQVATDGEIDLVLSTDKGSVGIIVKYKKDGILTRDDIQRAISTASKSPHRIALITNAELSDGAREWLLATSAGRKRLHIMRWSGDAYDRSPAEAIGKIVW</sequence>
<organism evidence="2 3">
    <name type="scientific">Cryptosporangium japonicum</name>
    <dbReference type="NCBI Taxonomy" id="80872"/>
    <lineage>
        <taxon>Bacteria</taxon>
        <taxon>Bacillati</taxon>
        <taxon>Actinomycetota</taxon>
        <taxon>Actinomycetes</taxon>
        <taxon>Cryptosporangiales</taxon>
        <taxon>Cryptosporangiaceae</taxon>
        <taxon>Cryptosporangium</taxon>
    </lineage>
</organism>
<feature type="transmembrane region" description="Helical" evidence="1">
    <location>
        <begin position="6"/>
        <end position="28"/>
    </location>
</feature>
<evidence type="ECO:0000313" key="3">
    <source>
        <dbReference type="Proteomes" id="UP001500967"/>
    </source>
</evidence>